<gene>
    <name evidence="1" type="ORF">LuPra_01274</name>
</gene>
<dbReference type="STRING" id="1855912.LuPra_01274"/>
<evidence type="ECO:0000313" key="2">
    <source>
        <dbReference type="Proteomes" id="UP000076079"/>
    </source>
</evidence>
<reference evidence="1 2" key="1">
    <citation type="journal article" date="2016" name="Genome Announc.">
        <title>First Complete Genome Sequence of a Subdivision 6 Acidobacterium Strain.</title>
        <authorList>
            <person name="Huang S."/>
            <person name="Vieira S."/>
            <person name="Bunk B."/>
            <person name="Riedel T."/>
            <person name="Sproer C."/>
            <person name="Overmann J."/>
        </authorList>
    </citation>
    <scope>NUCLEOTIDE SEQUENCE [LARGE SCALE GENOMIC DNA]</scope>
    <source>
        <strain evidence="2">DSM 100886 HEG_-6_39</strain>
    </source>
</reference>
<dbReference type="KEGG" id="abac:LuPra_01274"/>
<dbReference type="Proteomes" id="UP000076079">
    <property type="component" value="Chromosome"/>
</dbReference>
<evidence type="ECO:0000313" key="1">
    <source>
        <dbReference type="EMBL" id="AMY08086.1"/>
    </source>
</evidence>
<reference evidence="2" key="2">
    <citation type="submission" date="2016-04" db="EMBL/GenBank/DDBJ databases">
        <title>First Complete Genome Sequence of a Subdivision 6 Acidobacterium.</title>
        <authorList>
            <person name="Huang S."/>
            <person name="Vieira S."/>
            <person name="Bunk B."/>
            <person name="Riedel T."/>
            <person name="Sproeer C."/>
            <person name="Overmann J."/>
        </authorList>
    </citation>
    <scope>NUCLEOTIDE SEQUENCE [LARGE SCALE GENOMIC DNA]</scope>
    <source>
        <strain evidence="2">DSM 100886 HEG_-6_39</strain>
    </source>
</reference>
<sequence length="197" mass="21539">MRTEFFIRGIAAFPKWYRTCSLPGMALDSPHPPPAEPDPQHEQGGFTEAEKRATFIRLVFQGDQERYEAFRQAIAEVVPSGTRAIVRGSAVTGFRWKDEARFDADGLGTSDVDLTLVGADVLGAFTLTGSYLPGVHTRPMGENAPDIAPALAELREHLTQLAGRPVNVQASRDWIIALRGELIGQPYLTLFGSAESE</sequence>
<proteinExistence type="predicted"/>
<dbReference type="EMBL" id="CP015136">
    <property type="protein sequence ID" value="AMY08086.1"/>
    <property type="molecule type" value="Genomic_DNA"/>
</dbReference>
<protein>
    <submittedName>
        <fullName evidence="1">Uncharacterized protein</fullName>
    </submittedName>
</protein>
<organism evidence="1 2">
    <name type="scientific">Luteitalea pratensis</name>
    <dbReference type="NCBI Taxonomy" id="1855912"/>
    <lineage>
        <taxon>Bacteria</taxon>
        <taxon>Pseudomonadati</taxon>
        <taxon>Acidobacteriota</taxon>
        <taxon>Vicinamibacteria</taxon>
        <taxon>Vicinamibacterales</taxon>
        <taxon>Vicinamibacteraceae</taxon>
        <taxon>Luteitalea</taxon>
    </lineage>
</organism>
<dbReference type="OrthoDB" id="9870826at2"/>
<dbReference type="AlphaFoldDB" id="A0A143PI44"/>
<keyword evidence="2" id="KW-1185">Reference proteome</keyword>
<name>A0A143PI44_LUTPR</name>
<accession>A0A143PI44</accession>
<dbReference type="RefSeq" id="WP_157898808.1">
    <property type="nucleotide sequence ID" value="NZ_CP015136.1"/>
</dbReference>